<evidence type="ECO:0000256" key="1">
    <source>
        <dbReference type="SAM" id="Phobius"/>
    </source>
</evidence>
<reference evidence="3" key="1">
    <citation type="journal article" date="2019" name="Int. J. Syst. Evol. Microbiol.">
        <title>The Global Catalogue of Microorganisms (GCM) 10K type strain sequencing project: providing services to taxonomists for standard genome sequencing and annotation.</title>
        <authorList>
            <consortium name="The Broad Institute Genomics Platform"/>
            <consortium name="The Broad Institute Genome Sequencing Center for Infectious Disease"/>
            <person name="Wu L."/>
            <person name="Ma J."/>
        </authorList>
    </citation>
    <scope>NUCLEOTIDE SEQUENCE [LARGE SCALE GENOMIC DNA]</scope>
    <source>
        <strain evidence="3">CCM 7043</strain>
    </source>
</reference>
<accession>A0ABW4VCX7</accession>
<sequence length="152" mass="16548">MPTATDTFLCLRVERVDRHRWLTAGAALTLAAAAVIATFGLPPVDLHGPLHLVGAMDPFCGGTRAARYAAQGNLAEAWRYNPLSIVIVYGALAAVARAGVGLVTQRWLTLKIGWTPARRRWTIAVALVLLVSLEVRQQLRADLLMEGTHTWL</sequence>
<keyword evidence="1" id="KW-1133">Transmembrane helix</keyword>
<keyword evidence="1" id="KW-0472">Membrane</keyword>
<dbReference type="InterPro" id="IPR021215">
    <property type="entry name" value="DUF2752"/>
</dbReference>
<keyword evidence="1" id="KW-0812">Transmembrane</keyword>
<feature type="transmembrane region" description="Helical" evidence="1">
    <location>
        <begin position="21"/>
        <end position="41"/>
    </location>
</feature>
<keyword evidence="3" id="KW-1185">Reference proteome</keyword>
<comment type="caution">
    <text evidence="2">The sequence shown here is derived from an EMBL/GenBank/DDBJ whole genome shotgun (WGS) entry which is preliminary data.</text>
</comment>
<organism evidence="2 3">
    <name type="scientific">Promicromonospora aerolata</name>
    <dbReference type="NCBI Taxonomy" id="195749"/>
    <lineage>
        <taxon>Bacteria</taxon>
        <taxon>Bacillati</taxon>
        <taxon>Actinomycetota</taxon>
        <taxon>Actinomycetes</taxon>
        <taxon>Micrococcales</taxon>
        <taxon>Promicromonosporaceae</taxon>
        <taxon>Promicromonospora</taxon>
    </lineage>
</organism>
<evidence type="ECO:0000313" key="3">
    <source>
        <dbReference type="Proteomes" id="UP001597338"/>
    </source>
</evidence>
<dbReference type="EMBL" id="JBHUHF010000001">
    <property type="protein sequence ID" value="MFD2027317.1"/>
    <property type="molecule type" value="Genomic_DNA"/>
</dbReference>
<feature type="transmembrane region" description="Helical" evidence="1">
    <location>
        <begin position="83"/>
        <end position="100"/>
    </location>
</feature>
<gene>
    <name evidence="2" type="ORF">ACFSL2_17530</name>
</gene>
<dbReference type="Proteomes" id="UP001597338">
    <property type="component" value="Unassembled WGS sequence"/>
</dbReference>
<protein>
    <submittedName>
        <fullName evidence="2">DUF2752 domain-containing protein</fullName>
    </submittedName>
</protein>
<name>A0ABW4VCX7_9MICO</name>
<evidence type="ECO:0000313" key="2">
    <source>
        <dbReference type="EMBL" id="MFD2027317.1"/>
    </source>
</evidence>
<dbReference type="Pfam" id="PF10825">
    <property type="entry name" value="DUF2752"/>
    <property type="match status" value="1"/>
</dbReference>
<dbReference type="RefSeq" id="WP_377199067.1">
    <property type="nucleotide sequence ID" value="NZ_JBHUHF010000001.1"/>
</dbReference>
<proteinExistence type="predicted"/>